<organism evidence="4 5">
    <name type="scientific">Owenia fusiformis</name>
    <name type="common">Polychaete worm</name>
    <dbReference type="NCBI Taxonomy" id="6347"/>
    <lineage>
        <taxon>Eukaryota</taxon>
        <taxon>Metazoa</taxon>
        <taxon>Spiralia</taxon>
        <taxon>Lophotrochozoa</taxon>
        <taxon>Annelida</taxon>
        <taxon>Polychaeta</taxon>
        <taxon>Sedentaria</taxon>
        <taxon>Canalipalpata</taxon>
        <taxon>Sabellida</taxon>
        <taxon>Oweniida</taxon>
        <taxon>Oweniidae</taxon>
        <taxon>Owenia</taxon>
    </lineage>
</organism>
<dbReference type="PANTHER" id="PTHR19878">
    <property type="entry name" value="AUTOPHAGY PROTEIN 16-LIKE"/>
    <property type="match status" value="1"/>
</dbReference>
<dbReference type="SMART" id="SM00320">
    <property type="entry name" value="WD40"/>
    <property type="match status" value="7"/>
</dbReference>
<name>A0A8J1Y2M4_OWEFU</name>
<dbReference type="PROSITE" id="PS50082">
    <property type="entry name" value="WD_REPEATS_2"/>
    <property type="match status" value="5"/>
</dbReference>
<keyword evidence="5" id="KW-1185">Reference proteome</keyword>
<comment type="similarity">
    <text evidence="1">Belongs to the WD repeat ATG16 family.</text>
</comment>
<dbReference type="Pfam" id="PF08614">
    <property type="entry name" value="ATG16"/>
    <property type="match status" value="1"/>
</dbReference>
<dbReference type="InterPro" id="IPR045160">
    <property type="entry name" value="ATG16"/>
</dbReference>
<dbReference type="GO" id="GO:0000045">
    <property type="term" value="P:autophagosome assembly"/>
    <property type="evidence" value="ECO:0007669"/>
    <property type="project" value="InterPro"/>
</dbReference>
<dbReference type="GO" id="GO:0043495">
    <property type="term" value="F:protein-membrane adaptor activity"/>
    <property type="evidence" value="ECO:0007669"/>
    <property type="project" value="TreeGrafter"/>
</dbReference>
<dbReference type="EMBL" id="CAIIXF020000004">
    <property type="protein sequence ID" value="CAH1781563.1"/>
    <property type="molecule type" value="Genomic_DNA"/>
</dbReference>
<dbReference type="Gene3D" id="1.20.5.170">
    <property type="match status" value="1"/>
</dbReference>
<feature type="non-terminal residue" evidence="4">
    <location>
        <position position="554"/>
    </location>
</feature>
<dbReference type="PROSITE" id="PS00678">
    <property type="entry name" value="WD_REPEATS_1"/>
    <property type="match status" value="2"/>
</dbReference>
<dbReference type="InterPro" id="IPR019775">
    <property type="entry name" value="WD40_repeat_CS"/>
</dbReference>
<evidence type="ECO:0000313" key="4">
    <source>
        <dbReference type="EMBL" id="CAH1781563.1"/>
    </source>
</evidence>
<keyword evidence="3" id="KW-0677">Repeat</keyword>
<dbReference type="FunFam" id="2.130.10.10:FF:000159">
    <property type="entry name" value="Autophagy-related protein 16-1 isoform 1"/>
    <property type="match status" value="1"/>
</dbReference>
<dbReference type="Proteomes" id="UP000749559">
    <property type="component" value="Unassembled WGS sequence"/>
</dbReference>
<protein>
    <submittedName>
        <fullName evidence="4">Uncharacterized protein</fullName>
    </submittedName>
</protein>
<dbReference type="GO" id="GO:0034274">
    <property type="term" value="C:Atg12-Atg5-Atg16 complex"/>
    <property type="evidence" value="ECO:0007669"/>
    <property type="project" value="TreeGrafter"/>
</dbReference>
<dbReference type="SUPFAM" id="SSF50978">
    <property type="entry name" value="WD40 repeat-like"/>
    <property type="match status" value="1"/>
</dbReference>
<evidence type="ECO:0000256" key="1">
    <source>
        <dbReference type="ARBA" id="ARBA00009271"/>
    </source>
</evidence>
<dbReference type="Gene3D" id="2.130.10.10">
    <property type="entry name" value="YVTN repeat-like/Quinoprotein amine dehydrogenase"/>
    <property type="match status" value="2"/>
</dbReference>
<dbReference type="CDD" id="cd22887">
    <property type="entry name" value="Atg16_CCD"/>
    <property type="match status" value="1"/>
</dbReference>
<evidence type="ECO:0000313" key="5">
    <source>
        <dbReference type="Proteomes" id="UP000749559"/>
    </source>
</evidence>
<reference evidence="4" key="1">
    <citation type="submission" date="2022-03" db="EMBL/GenBank/DDBJ databases">
        <authorList>
            <person name="Martin C."/>
        </authorList>
    </citation>
    <scope>NUCLEOTIDE SEQUENCE</scope>
</reference>
<dbReference type="OrthoDB" id="6262491at2759"/>
<dbReference type="InterPro" id="IPR036322">
    <property type="entry name" value="WD40_repeat_dom_sf"/>
</dbReference>
<dbReference type="FunFam" id="2.130.10.10:FF:001153">
    <property type="entry name" value="Protein will die slowly-like protein"/>
    <property type="match status" value="1"/>
</dbReference>
<keyword evidence="2" id="KW-0853">WD repeat</keyword>
<dbReference type="PROSITE" id="PS50294">
    <property type="entry name" value="WD_REPEATS_REGION"/>
    <property type="match status" value="3"/>
</dbReference>
<dbReference type="GO" id="GO:0034045">
    <property type="term" value="C:phagophore assembly site membrane"/>
    <property type="evidence" value="ECO:0007669"/>
    <property type="project" value="TreeGrafter"/>
</dbReference>
<dbReference type="InterPro" id="IPR015943">
    <property type="entry name" value="WD40/YVTN_repeat-like_dom_sf"/>
</dbReference>
<evidence type="ECO:0000256" key="2">
    <source>
        <dbReference type="ARBA" id="ARBA00022574"/>
    </source>
</evidence>
<comment type="caution">
    <text evidence="4">The sequence shown here is derived from an EMBL/GenBank/DDBJ whole genome shotgun (WGS) entry which is preliminary data.</text>
</comment>
<dbReference type="GO" id="GO:0000421">
    <property type="term" value="C:autophagosome membrane"/>
    <property type="evidence" value="ECO:0007669"/>
    <property type="project" value="TreeGrafter"/>
</dbReference>
<dbReference type="PRINTS" id="PR00320">
    <property type="entry name" value="GPROTEINBRPT"/>
</dbReference>
<accession>A0A8J1Y2M4</accession>
<evidence type="ECO:0000256" key="3">
    <source>
        <dbReference type="ARBA" id="ARBA00022737"/>
    </source>
</evidence>
<dbReference type="AlphaFoldDB" id="A0A8J1Y2M4"/>
<sequence length="554" mass="62447">KMAEKITENLKKDILSQLRHRNQHQRESYAPLIQAHNKLFDNSESLKNKNVALTVETEKLKRENLELQLKADKGGGGVASSETVQALEKQLYELQKELTDLHRKKGENAQQIIDLNHVLQEKEKELNNIEQKLYESENKGLALRSAVTDLEATIMELEATNQMLKDEQQALQLAFSALEERYRKCQEDNNDLVSRWMALKSVEADKFNAENHKKFEMQQKRIKDELTKASEEFVVLKKETDQGPLSPPICYAVSIPTKAVYKFDAHDGEVNAIKWSPSGRKFATGGADRKVKIWEVVGGKCESRGFLSGSNAAIMSVDFDYNDQLILGASNDFASRVWTLSDQRLRHTLTGHSGKVLSAKFLGDSSKVVTGSHDRTLKIWDLRSKACVKTIFAGSSCNDLVTSDGLATNIISGHFDKRIRFWDTRSDSSANEILLQGRVTGLDLSPDRNYLLSCSRDDTIKLIDLRMNQVTGTYCADGFKVGMDWTRAVFSPDGEYLIAGSHDGTLFIWNIAKNKVEKMLKEHNHSVIACSWHPNGSSILSCDKQKKAILWSEF</sequence>
<dbReference type="InterPro" id="IPR013923">
    <property type="entry name" value="Autophagy-rel_prot_16_dom"/>
</dbReference>
<proteinExistence type="inferred from homology"/>
<gene>
    <name evidence="4" type="ORF">OFUS_LOCUS8131</name>
</gene>
<dbReference type="InterPro" id="IPR020472">
    <property type="entry name" value="WD40_PAC1"/>
</dbReference>
<dbReference type="CDD" id="cd00200">
    <property type="entry name" value="WD40"/>
    <property type="match status" value="1"/>
</dbReference>
<dbReference type="InterPro" id="IPR001680">
    <property type="entry name" value="WD40_rpt"/>
</dbReference>
<dbReference type="Pfam" id="PF00400">
    <property type="entry name" value="WD40"/>
    <property type="match status" value="6"/>
</dbReference>
<dbReference type="PANTHER" id="PTHR19878:SF8">
    <property type="entry name" value="AUTOPHAGY-RELATED 16, ISOFORM F"/>
    <property type="match status" value="1"/>
</dbReference>